<dbReference type="STRING" id="409849.ENSPMGP00000004325"/>
<evidence type="ECO:0000313" key="3">
    <source>
        <dbReference type="Proteomes" id="UP000261520"/>
    </source>
</evidence>
<reference evidence="2" key="1">
    <citation type="submission" date="2025-08" db="UniProtKB">
        <authorList>
            <consortium name="Ensembl"/>
        </authorList>
    </citation>
    <scope>IDENTIFICATION</scope>
</reference>
<dbReference type="Proteomes" id="UP000261520">
    <property type="component" value="Unplaced"/>
</dbReference>
<name>A0A3B3ZIB8_9GOBI</name>
<keyword evidence="3" id="KW-1185">Reference proteome</keyword>
<dbReference type="Ensembl" id="ENSPMGT00000004592.1">
    <property type="protein sequence ID" value="ENSPMGP00000004325.1"/>
    <property type="gene ID" value="ENSPMGG00000003626.1"/>
</dbReference>
<feature type="chain" id="PRO_5017359942" evidence="1">
    <location>
        <begin position="21"/>
        <end position="133"/>
    </location>
</feature>
<keyword evidence="1" id="KW-0732">Signal</keyword>
<proteinExistence type="predicted"/>
<accession>A0A3B3ZIB8</accession>
<organism evidence="2 3">
    <name type="scientific">Periophthalmus magnuspinnatus</name>
    <dbReference type="NCBI Taxonomy" id="409849"/>
    <lineage>
        <taxon>Eukaryota</taxon>
        <taxon>Metazoa</taxon>
        <taxon>Chordata</taxon>
        <taxon>Craniata</taxon>
        <taxon>Vertebrata</taxon>
        <taxon>Euteleostomi</taxon>
        <taxon>Actinopterygii</taxon>
        <taxon>Neopterygii</taxon>
        <taxon>Teleostei</taxon>
        <taxon>Neoteleostei</taxon>
        <taxon>Acanthomorphata</taxon>
        <taxon>Gobiaria</taxon>
        <taxon>Gobiiformes</taxon>
        <taxon>Gobioidei</taxon>
        <taxon>Gobiidae</taxon>
        <taxon>Oxudercinae</taxon>
        <taxon>Periophthalmus</taxon>
    </lineage>
</organism>
<dbReference type="AlphaFoldDB" id="A0A3B3ZIB8"/>
<reference evidence="2" key="2">
    <citation type="submission" date="2025-09" db="UniProtKB">
        <authorList>
            <consortium name="Ensembl"/>
        </authorList>
    </citation>
    <scope>IDENTIFICATION</scope>
</reference>
<sequence length="133" mass="14807">MNAKIVFVVFLALQVSMSLCEIPEAEPEVVQKYNEMKQTFFKRLENAYNKMKAAAGDTAASEYTQKALADMDLAPYAQVAKAVGEEISPAVDNARSAALGFYSKHLRPYVREYLEDGITRIKAVLDQVLPVEN</sequence>
<evidence type="ECO:0000256" key="1">
    <source>
        <dbReference type="SAM" id="SignalP"/>
    </source>
</evidence>
<feature type="signal peptide" evidence="1">
    <location>
        <begin position="1"/>
        <end position="20"/>
    </location>
</feature>
<evidence type="ECO:0000313" key="2">
    <source>
        <dbReference type="Ensembl" id="ENSPMGP00000004325.1"/>
    </source>
</evidence>
<protein>
    <submittedName>
        <fullName evidence="2">Uncharacterized protein</fullName>
    </submittedName>
</protein>